<dbReference type="EMBL" id="MGDJ01000008">
    <property type="protein sequence ID" value="OGL53963.1"/>
    <property type="molecule type" value="Genomic_DNA"/>
</dbReference>
<evidence type="ECO:0000256" key="1">
    <source>
        <dbReference type="ARBA" id="ARBA00004651"/>
    </source>
</evidence>
<comment type="caution">
    <text evidence="10">The sequence shown here is derived from an EMBL/GenBank/DDBJ whole genome shotgun (WGS) entry which is preliminary data.</text>
</comment>
<feature type="transmembrane region" description="Helical" evidence="8">
    <location>
        <begin position="67"/>
        <end position="90"/>
    </location>
</feature>
<keyword evidence="7 8" id="KW-0472">Membrane</keyword>
<comment type="caution">
    <text evidence="8">Lacks conserved residue(s) required for the propagation of feature annotation.</text>
</comment>
<dbReference type="InterPro" id="IPR004268">
    <property type="entry name" value="MurJ"/>
</dbReference>
<proteinExistence type="inferred from homology"/>
<evidence type="ECO:0000256" key="5">
    <source>
        <dbReference type="ARBA" id="ARBA00022984"/>
    </source>
</evidence>
<evidence type="ECO:0000256" key="9">
    <source>
        <dbReference type="PIRNR" id="PIRNR002869"/>
    </source>
</evidence>
<dbReference type="AlphaFoldDB" id="A0A1F7SJL1"/>
<feature type="transmembrane region" description="Helical" evidence="8">
    <location>
        <begin position="361"/>
        <end position="383"/>
    </location>
</feature>
<evidence type="ECO:0000256" key="6">
    <source>
        <dbReference type="ARBA" id="ARBA00022989"/>
    </source>
</evidence>
<feature type="transmembrane region" description="Helical" evidence="8">
    <location>
        <begin position="420"/>
        <end position="444"/>
    </location>
</feature>
<evidence type="ECO:0000256" key="3">
    <source>
        <dbReference type="ARBA" id="ARBA00022692"/>
    </source>
</evidence>
<feature type="transmembrane region" description="Helical" evidence="8">
    <location>
        <begin position="21"/>
        <end position="38"/>
    </location>
</feature>
<protein>
    <recommendedName>
        <fullName evidence="8">Probable lipid II flippase MurJ</fullName>
    </recommendedName>
</protein>
<dbReference type="GO" id="GO:0071555">
    <property type="term" value="P:cell wall organization"/>
    <property type="evidence" value="ECO:0007669"/>
    <property type="project" value="UniProtKB-UniRule"/>
</dbReference>
<dbReference type="PANTHER" id="PTHR47019">
    <property type="entry name" value="LIPID II FLIPPASE MURJ"/>
    <property type="match status" value="1"/>
</dbReference>
<dbReference type="GO" id="GO:0008360">
    <property type="term" value="P:regulation of cell shape"/>
    <property type="evidence" value="ECO:0007669"/>
    <property type="project" value="UniProtKB-UniRule"/>
</dbReference>
<feature type="transmembrane region" description="Helical" evidence="8">
    <location>
        <begin position="456"/>
        <end position="477"/>
    </location>
</feature>
<dbReference type="NCBIfam" id="TIGR01695">
    <property type="entry name" value="murJ_mviN"/>
    <property type="match status" value="1"/>
</dbReference>
<dbReference type="PANTHER" id="PTHR47019:SF1">
    <property type="entry name" value="LIPID II FLIPPASE MURJ"/>
    <property type="match status" value="1"/>
</dbReference>
<comment type="similarity">
    <text evidence="8 9">Belongs to the MurJ/MviN family.</text>
</comment>
<keyword evidence="2 8" id="KW-1003">Cell membrane</keyword>
<dbReference type="PRINTS" id="PR01806">
    <property type="entry name" value="VIRFACTRMVIN"/>
</dbReference>
<dbReference type="GO" id="GO:0009252">
    <property type="term" value="P:peptidoglycan biosynthetic process"/>
    <property type="evidence" value="ECO:0007669"/>
    <property type="project" value="UniProtKB-UniRule"/>
</dbReference>
<feature type="transmembrane region" description="Helical" evidence="8">
    <location>
        <begin position="179"/>
        <end position="202"/>
    </location>
</feature>
<dbReference type="HAMAP" id="MF_02078">
    <property type="entry name" value="MurJ_MviN"/>
    <property type="match status" value="1"/>
</dbReference>
<evidence type="ECO:0000256" key="2">
    <source>
        <dbReference type="ARBA" id="ARBA00022475"/>
    </source>
</evidence>
<feature type="transmembrane region" description="Helical" evidence="8">
    <location>
        <begin position="144"/>
        <end position="167"/>
    </location>
</feature>
<dbReference type="InterPro" id="IPR051050">
    <property type="entry name" value="Lipid_II_flippase_MurJ/MviN"/>
</dbReference>
<keyword evidence="3 8" id="KW-0812">Transmembrane</keyword>
<dbReference type="PIRSF" id="PIRSF002869">
    <property type="entry name" value="MviN"/>
    <property type="match status" value="1"/>
</dbReference>
<evidence type="ECO:0000256" key="4">
    <source>
        <dbReference type="ARBA" id="ARBA00022960"/>
    </source>
</evidence>
<dbReference type="CDD" id="cd13123">
    <property type="entry name" value="MATE_MurJ_like"/>
    <property type="match status" value="1"/>
</dbReference>
<dbReference type="GO" id="GO:0015648">
    <property type="term" value="F:lipid-linked peptidoglycan transporter activity"/>
    <property type="evidence" value="ECO:0007669"/>
    <property type="project" value="UniProtKB-UniRule"/>
</dbReference>
<keyword evidence="4 8" id="KW-0133">Cell shape</keyword>
<feature type="transmembrane region" description="Helical" evidence="8">
    <location>
        <begin position="326"/>
        <end position="349"/>
    </location>
</feature>
<reference evidence="10 11" key="1">
    <citation type="journal article" date="2016" name="Nat. Commun.">
        <title>Thousands of microbial genomes shed light on interconnected biogeochemical processes in an aquifer system.</title>
        <authorList>
            <person name="Anantharaman K."/>
            <person name="Brown C.T."/>
            <person name="Hug L.A."/>
            <person name="Sharon I."/>
            <person name="Castelle C.J."/>
            <person name="Probst A.J."/>
            <person name="Thomas B.C."/>
            <person name="Singh A."/>
            <person name="Wilkins M.J."/>
            <person name="Karaoz U."/>
            <person name="Brodie E.L."/>
            <person name="Williams K.H."/>
            <person name="Hubbard S.S."/>
            <person name="Banfield J.F."/>
        </authorList>
    </citation>
    <scope>NUCLEOTIDE SEQUENCE [LARGE SCALE GENOMIC DNA]</scope>
</reference>
<comment type="function">
    <text evidence="8 9">Involved in peptidoglycan biosynthesis. Transports lipid-linked peptidoglycan precursors from the inner to the outer leaflet of the cytoplasmic membrane.</text>
</comment>
<accession>A0A1F7SJL1</accession>
<keyword evidence="5 8" id="KW-0573">Peptidoglycan synthesis</keyword>
<evidence type="ECO:0000256" key="8">
    <source>
        <dbReference type="HAMAP-Rule" id="MF_02078"/>
    </source>
</evidence>
<dbReference type="GO" id="GO:0034204">
    <property type="term" value="P:lipid translocation"/>
    <property type="evidence" value="ECO:0007669"/>
    <property type="project" value="TreeGrafter"/>
</dbReference>
<dbReference type="Pfam" id="PF03023">
    <property type="entry name" value="MurJ"/>
    <property type="match status" value="1"/>
</dbReference>
<sequence>MHWRRLIGSLATRKQSSILSASLVLAITFTLSAILGFLRSRFLYSHFFNCCVLELDAYNAAFRLPDLIFKLLVTGALSASFIPVFSSYLHKNEKTAYQIASTVINLLLLVFITLSLIVFIFARPLSQIIATGFSPYQIDLMSQLTRVLILAQIFFLISNFITGILQVHQIFIIPALSPIVYNIFIILSIFTLAPVFGIYGVAYGAVVGAFFHLAIQLPAVKKTGYHYAPFCQPGLTGVKEIIHLMVPRSLSLGLGEIENTVTLFFASTLASGSLSLLNLALQIMYLPSRIFGTTIGQASLPILSRNVARNELNLFRNTVSKTVLQSLYLALPITTLILIHRLAIIRIAFGAKQFPWTATLLTAKTLAWLTPAIACQAVIQILIRSFYALHNTKTPLYVSMVSLVINITTSFIFINFTDLGIIGLALSATIGNFVQCIGLLSLFIHRVDGFQWTETFSQFFKIFFSSVLMGIFTWLSLKILDLFVLDTSRTINLIILFIISSLIGAIVYVLITLRLCPKQVADWRPYLFKIKRIFITESYN</sequence>
<dbReference type="UniPathway" id="UPA00219"/>
<evidence type="ECO:0000313" key="10">
    <source>
        <dbReference type="EMBL" id="OGL53963.1"/>
    </source>
</evidence>
<feature type="transmembrane region" description="Helical" evidence="8">
    <location>
        <begin position="489"/>
        <end position="511"/>
    </location>
</feature>
<evidence type="ECO:0000313" key="11">
    <source>
        <dbReference type="Proteomes" id="UP000185874"/>
    </source>
</evidence>
<name>A0A1F7SJL1_9BACT</name>
<dbReference type="Proteomes" id="UP000185874">
    <property type="component" value="Unassembled WGS sequence"/>
</dbReference>
<feature type="transmembrane region" description="Helical" evidence="8">
    <location>
        <begin position="102"/>
        <end position="124"/>
    </location>
</feature>
<dbReference type="GO" id="GO:0005886">
    <property type="term" value="C:plasma membrane"/>
    <property type="evidence" value="ECO:0007669"/>
    <property type="project" value="UniProtKB-SubCell"/>
</dbReference>
<keyword evidence="6 8" id="KW-1133">Transmembrane helix</keyword>
<keyword evidence="8 9" id="KW-0961">Cell wall biogenesis/degradation</keyword>
<evidence type="ECO:0000256" key="7">
    <source>
        <dbReference type="ARBA" id="ARBA00023136"/>
    </source>
</evidence>
<keyword evidence="8 9" id="KW-0813">Transport</keyword>
<comment type="subcellular location">
    <subcellularLocation>
        <location evidence="1 8">Cell membrane</location>
        <topology evidence="1 8">Multi-pass membrane protein</topology>
    </subcellularLocation>
</comment>
<gene>
    <name evidence="8" type="primary">murJ</name>
    <name evidence="10" type="ORF">A3K55_02295</name>
</gene>
<organism evidence="10 11">
    <name type="scientific">Candidatus Shapirobacteria bacterium RBG_13_44_7</name>
    <dbReference type="NCBI Taxonomy" id="1802149"/>
    <lineage>
        <taxon>Bacteria</taxon>
        <taxon>Candidatus Shapironibacteriota</taxon>
    </lineage>
</organism>
<feature type="transmembrane region" description="Helical" evidence="8">
    <location>
        <begin position="395"/>
        <end position="414"/>
    </location>
</feature>
<comment type="pathway">
    <text evidence="8">Cell wall biogenesis; peptidoglycan biosynthesis.</text>
</comment>